<protein>
    <submittedName>
        <fullName evidence="1">Contig_80, whole genome shotgun sequence</fullName>
    </submittedName>
</protein>
<name>A0A653KZ78_AERVE</name>
<dbReference type="RefSeq" id="WP_159158924.1">
    <property type="nucleotide sequence ID" value="NZ_LR732798.1"/>
</dbReference>
<evidence type="ECO:0000313" key="1">
    <source>
        <dbReference type="EMBL" id="VXA84038.1"/>
    </source>
</evidence>
<sequence>MTTSNIEQFDMIAGKTFAALYQAFPMPIDIALEEYTVHGSASEDRGDGIEAMTEEASLIMASWSWLVEADYIDANVQDDIGLKEAVLSAKGLSILKSMPSPFTTPIGERLISAIQENHEYNIKTLASMALSVGINALK</sequence>
<dbReference type="AlphaFoldDB" id="A0A653KZ78"/>
<gene>
    <name evidence="1" type="ORF">AERO8C_160191</name>
</gene>
<reference evidence="1 2" key="1">
    <citation type="submission" date="2019-10" db="EMBL/GenBank/DDBJ databases">
        <authorList>
            <person name="Karimi E."/>
        </authorList>
    </citation>
    <scope>NUCLEOTIDE SEQUENCE [LARGE SCALE GENOMIC DNA]</scope>
    <source>
        <strain evidence="1">Aeromonas sp. 8C</strain>
    </source>
</reference>
<organism evidence="1 2">
    <name type="scientific">Aeromonas veronii</name>
    <dbReference type="NCBI Taxonomy" id="654"/>
    <lineage>
        <taxon>Bacteria</taxon>
        <taxon>Pseudomonadati</taxon>
        <taxon>Pseudomonadota</taxon>
        <taxon>Gammaproteobacteria</taxon>
        <taxon>Aeromonadales</taxon>
        <taxon>Aeromonadaceae</taxon>
        <taxon>Aeromonas</taxon>
    </lineage>
</organism>
<evidence type="ECO:0000313" key="2">
    <source>
        <dbReference type="Proteomes" id="UP000439123"/>
    </source>
</evidence>
<proteinExistence type="predicted"/>
<dbReference type="Proteomes" id="UP000439123">
    <property type="component" value="Unassembled WGS sequence"/>
</dbReference>
<dbReference type="EMBL" id="CABWLC010000008">
    <property type="protein sequence ID" value="VXA84038.1"/>
    <property type="molecule type" value="Genomic_DNA"/>
</dbReference>
<accession>A0A653KZ78</accession>
<comment type="caution">
    <text evidence="1">The sequence shown here is derived from an EMBL/GenBank/DDBJ whole genome shotgun (WGS) entry which is preliminary data.</text>
</comment>